<evidence type="ECO:0000313" key="3">
    <source>
        <dbReference type="Proteomes" id="UP000241587"/>
    </source>
</evidence>
<proteinExistence type="predicted"/>
<keyword evidence="3" id="KW-1185">Reference proteome</keyword>
<gene>
    <name evidence="1" type="ORF">FCULG_00007931</name>
    <name evidence="2" type="ORF">HYE67_006890</name>
</gene>
<evidence type="ECO:0000313" key="2">
    <source>
        <dbReference type="EMBL" id="QPC64659.1"/>
    </source>
</evidence>
<accession>A0A2T4H2B5</accession>
<dbReference type="EMBL" id="CP064749">
    <property type="protein sequence ID" value="QPC64659.1"/>
    <property type="molecule type" value="Genomic_DNA"/>
</dbReference>
<sequence length="70" mass="8085">MVITKTIRPEDVKLQQWQERRDQCAAKFGKFKVEHLMTLLGPNYAKIERLVVGEKRTAATALEIIDLTED</sequence>
<evidence type="ECO:0000313" key="1">
    <source>
        <dbReference type="EMBL" id="PTD09934.1"/>
    </source>
</evidence>
<dbReference type="Proteomes" id="UP000663297">
    <property type="component" value="Chromosome 3"/>
</dbReference>
<dbReference type="OrthoDB" id="27483at2759"/>
<reference evidence="2" key="2">
    <citation type="submission" date="2020-11" db="EMBL/GenBank/DDBJ databases">
        <title>The chromosome-scale genome resource for two endophytic Fusarium species: F. culmorum and F. pseudograminearum.</title>
        <authorList>
            <person name="Yuan Z."/>
        </authorList>
    </citation>
    <scope>NUCLEOTIDE SEQUENCE</scope>
    <source>
        <strain evidence="2">Class2-1B</strain>
    </source>
</reference>
<protein>
    <submittedName>
        <fullName evidence="1">Uncharacterized protein</fullName>
    </submittedName>
</protein>
<dbReference type="AlphaFoldDB" id="A0A2T4H2B5"/>
<reference evidence="1 3" key="1">
    <citation type="submission" date="2018-02" db="EMBL/GenBank/DDBJ databases">
        <title>Fusarium culmorum secondary metabolites in fungal-bacterial-plant interactions.</title>
        <authorList>
            <person name="Schmidt R."/>
        </authorList>
    </citation>
    <scope>NUCLEOTIDE SEQUENCE [LARGE SCALE GENOMIC DNA]</scope>
    <source>
        <strain evidence="1 3">PV</strain>
    </source>
</reference>
<dbReference type="Proteomes" id="UP000241587">
    <property type="component" value="Unassembled WGS sequence"/>
</dbReference>
<dbReference type="EMBL" id="PVEM01000003">
    <property type="protein sequence ID" value="PTD09934.1"/>
    <property type="molecule type" value="Genomic_DNA"/>
</dbReference>
<name>A0A2T4H2B5_FUSCU</name>
<organism evidence="1 3">
    <name type="scientific">Fusarium culmorum</name>
    <dbReference type="NCBI Taxonomy" id="5516"/>
    <lineage>
        <taxon>Eukaryota</taxon>
        <taxon>Fungi</taxon>
        <taxon>Dikarya</taxon>
        <taxon>Ascomycota</taxon>
        <taxon>Pezizomycotina</taxon>
        <taxon>Sordariomycetes</taxon>
        <taxon>Hypocreomycetidae</taxon>
        <taxon>Hypocreales</taxon>
        <taxon>Nectriaceae</taxon>
        <taxon>Fusarium</taxon>
    </lineage>
</organism>